<dbReference type="AlphaFoldDB" id="A0AAD1NVR3"/>
<evidence type="ECO:0000256" key="1">
    <source>
        <dbReference type="SAM" id="Phobius"/>
    </source>
</evidence>
<dbReference type="InterPro" id="IPR006540">
    <property type="entry name" value="Lactococcin_972"/>
</dbReference>
<evidence type="ECO:0000313" key="3">
    <source>
        <dbReference type="Proteomes" id="UP000825072"/>
    </source>
</evidence>
<reference evidence="2" key="1">
    <citation type="submission" date="2021-06" db="EMBL/GenBank/DDBJ databases">
        <title>Genome sequence of Cutibacterium modestum strain KB17-24694.</title>
        <authorList>
            <person name="Dekio I."/>
            <person name="Asahina A."/>
            <person name="Nishida M."/>
        </authorList>
    </citation>
    <scope>NUCLEOTIDE SEQUENCE</scope>
    <source>
        <strain evidence="2">KB17-24694</strain>
    </source>
</reference>
<name>A0AAD1NVR3_9ACTN</name>
<dbReference type="GeneID" id="92882106"/>
<organism evidence="2 3">
    <name type="scientific">Cutibacterium modestum</name>
    <dbReference type="NCBI Taxonomy" id="2559073"/>
    <lineage>
        <taxon>Bacteria</taxon>
        <taxon>Bacillati</taxon>
        <taxon>Actinomycetota</taxon>
        <taxon>Actinomycetes</taxon>
        <taxon>Propionibacteriales</taxon>
        <taxon>Propionibacteriaceae</taxon>
        <taxon>Cutibacterium</taxon>
    </lineage>
</organism>
<feature type="transmembrane region" description="Helical" evidence="1">
    <location>
        <begin position="28"/>
        <end position="49"/>
    </location>
</feature>
<protein>
    <recommendedName>
        <fullName evidence="4">Lactococcin 972 family bacteriocin</fullName>
    </recommendedName>
</protein>
<dbReference type="Pfam" id="PF09683">
    <property type="entry name" value="Lactococcin_972"/>
    <property type="match status" value="1"/>
</dbReference>
<proteinExistence type="predicted"/>
<accession>A0AAD1NVR3</accession>
<sequence>MFSSPLQGNHNWKIPRYYLSEEKDTRKVLGIAAAVAVFVGVGTLPALAWDNAGGGLWDHGSDMSSVWSNYYHRTSNHGSTAAGNEVKYSGCKRPTVTSHASAPLSWYKTV</sequence>
<keyword evidence="1" id="KW-1133">Transmembrane helix</keyword>
<keyword evidence="1" id="KW-0472">Membrane</keyword>
<gene>
    <name evidence="2" type="ORF">KB1_22020</name>
</gene>
<dbReference type="Proteomes" id="UP000825072">
    <property type="component" value="Chromosome 1"/>
</dbReference>
<dbReference type="Gene3D" id="2.60.40.2850">
    <property type="match status" value="1"/>
</dbReference>
<dbReference type="RefSeq" id="WP_002546621.1">
    <property type="nucleotide sequence ID" value="NZ_AP024747.1"/>
</dbReference>
<dbReference type="EMBL" id="AP024747">
    <property type="protein sequence ID" value="BCY26212.1"/>
    <property type="molecule type" value="Genomic_DNA"/>
</dbReference>
<evidence type="ECO:0000313" key="2">
    <source>
        <dbReference type="EMBL" id="BCY26212.1"/>
    </source>
</evidence>
<keyword evidence="1" id="KW-0812">Transmembrane</keyword>
<evidence type="ECO:0008006" key="4">
    <source>
        <dbReference type="Google" id="ProtNLM"/>
    </source>
</evidence>